<evidence type="ECO:0000313" key="2">
    <source>
        <dbReference type="Proteomes" id="UP000250140"/>
    </source>
</evidence>
<evidence type="ECO:0000313" key="1">
    <source>
        <dbReference type="EMBL" id="OCL01898.1"/>
    </source>
</evidence>
<name>A0A8E2ENU2_9PEZI</name>
<proteinExistence type="predicted"/>
<dbReference type="EMBL" id="KV751035">
    <property type="protein sequence ID" value="OCL01898.1"/>
    <property type="molecule type" value="Genomic_DNA"/>
</dbReference>
<dbReference type="OrthoDB" id="5399006at2759"/>
<protein>
    <submittedName>
        <fullName evidence="1">Uncharacterized protein</fullName>
    </submittedName>
</protein>
<reference evidence="1 2" key="1">
    <citation type="journal article" date="2016" name="Nat. Commun.">
        <title>Ectomycorrhizal ecology is imprinted in the genome of the dominant symbiotic fungus Cenococcum geophilum.</title>
        <authorList>
            <consortium name="DOE Joint Genome Institute"/>
            <person name="Peter M."/>
            <person name="Kohler A."/>
            <person name="Ohm R.A."/>
            <person name="Kuo A."/>
            <person name="Krutzmann J."/>
            <person name="Morin E."/>
            <person name="Arend M."/>
            <person name="Barry K.W."/>
            <person name="Binder M."/>
            <person name="Choi C."/>
            <person name="Clum A."/>
            <person name="Copeland A."/>
            <person name="Grisel N."/>
            <person name="Haridas S."/>
            <person name="Kipfer T."/>
            <person name="LaButti K."/>
            <person name="Lindquist E."/>
            <person name="Lipzen A."/>
            <person name="Maire R."/>
            <person name="Meier B."/>
            <person name="Mihaltcheva S."/>
            <person name="Molinier V."/>
            <person name="Murat C."/>
            <person name="Poggeler S."/>
            <person name="Quandt C.A."/>
            <person name="Sperisen C."/>
            <person name="Tritt A."/>
            <person name="Tisserant E."/>
            <person name="Crous P.W."/>
            <person name="Henrissat B."/>
            <person name="Nehls U."/>
            <person name="Egli S."/>
            <person name="Spatafora J.W."/>
            <person name="Grigoriev I.V."/>
            <person name="Martin F.M."/>
        </authorList>
    </citation>
    <scope>NUCLEOTIDE SEQUENCE [LARGE SCALE GENOMIC DNA]</scope>
    <source>
        <strain evidence="1 2">CBS 207.34</strain>
    </source>
</reference>
<dbReference type="PANTHER" id="PTHR43431:SF7">
    <property type="entry name" value="OXIDOREDUCTASE, SHORT CHAIN DEHYDROGENASE_REDUCTASE FAMILY (AFU_ORTHOLOGUE AFUA_5G14000)"/>
    <property type="match status" value="1"/>
</dbReference>
<keyword evidence="2" id="KW-1185">Reference proteome</keyword>
<dbReference type="Proteomes" id="UP000250140">
    <property type="component" value="Unassembled WGS sequence"/>
</dbReference>
<dbReference type="AlphaFoldDB" id="A0A8E2ENU2"/>
<dbReference type="PANTHER" id="PTHR43431">
    <property type="entry name" value="OXIDOREDUCTASE, SHORT CHAIN DEHYDROGENASE/REDUCTASE FAMILY (AFU_ORTHOLOGUE AFUA_5G14000)"/>
    <property type="match status" value="1"/>
</dbReference>
<organism evidence="1 2">
    <name type="scientific">Glonium stellatum</name>
    <dbReference type="NCBI Taxonomy" id="574774"/>
    <lineage>
        <taxon>Eukaryota</taxon>
        <taxon>Fungi</taxon>
        <taxon>Dikarya</taxon>
        <taxon>Ascomycota</taxon>
        <taxon>Pezizomycotina</taxon>
        <taxon>Dothideomycetes</taxon>
        <taxon>Pleosporomycetidae</taxon>
        <taxon>Gloniales</taxon>
        <taxon>Gloniaceae</taxon>
        <taxon>Glonium</taxon>
    </lineage>
</organism>
<gene>
    <name evidence="1" type="ORF">AOQ84DRAFT_393350</name>
</gene>
<sequence length="199" mass="21565">MLPSDLAILIGAGSNTGAEIARILSYPSHGYPAVALFARPPRPLNDLALSLHQANPVAVLETFTIDISPYSLKTTLQQIKVAWRSQGFEIMLGGIQHQTNGPLALSLNVDFTGWLTTYIGGAFTFAQEPMKRAVATHGETPLSEGTEKKGLAQTLVRETSEKDVHGVHATANGIIVDEDREDKKKWKKLSVEAVGETYL</sequence>
<accession>A0A8E2ENU2</accession>